<protein>
    <submittedName>
        <fullName evidence="1 2">Uncharacterized protein</fullName>
    </submittedName>
</protein>
<dbReference type="EnsemblMetazoa" id="ISCW009828-RA">
    <property type="protein sequence ID" value="ISCW009828-PA"/>
    <property type="gene ID" value="ISCW009828"/>
</dbReference>
<dbReference type="VEuPathDB" id="VectorBase:ISCW009828"/>
<dbReference type="VEuPathDB" id="VectorBase:ISCP_030281"/>
<dbReference type="EMBL" id="DS849401">
    <property type="protein sequence ID" value="EEC13370.1"/>
    <property type="molecule type" value="Genomic_DNA"/>
</dbReference>
<dbReference type="AlphaFoldDB" id="B7Q3E8"/>
<reference evidence="2" key="2">
    <citation type="submission" date="2020-05" db="UniProtKB">
        <authorList>
            <consortium name="EnsemblMetazoa"/>
        </authorList>
    </citation>
    <scope>IDENTIFICATION</scope>
    <source>
        <strain evidence="2">wikel</strain>
    </source>
</reference>
<evidence type="ECO:0000313" key="1">
    <source>
        <dbReference type="EMBL" id="EEC13370.1"/>
    </source>
</evidence>
<keyword evidence="3" id="KW-1185">Reference proteome</keyword>
<dbReference type="InParanoid" id="B7Q3E8"/>
<dbReference type="OrthoDB" id="6418531at2759"/>
<name>B7Q3E8_IXOSC</name>
<dbReference type="PaxDb" id="6945-B7Q3E8"/>
<gene>
    <name evidence="1" type="ORF">IscW_ISCW009828</name>
</gene>
<evidence type="ECO:0000313" key="2">
    <source>
        <dbReference type="EnsemblMetazoa" id="ISCW009828-PA"/>
    </source>
</evidence>
<evidence type="ECO:0000313" key="3">
    <source>
        <dbReference type="Proteomes" id="UP000001555"/>
    </source>
</evidence>
<organism>
    <name type="scientific">Ixodes scapularis</name>
    <name type="common">Black-legged tick</name>
    <name type="synonym">Deer tick</name>
    <dbReference type="NCBI Taxonomy" id="6945"/>
    <lineage>
        <taxon>Eukaryota</taxon>
        <taxon>Metazoa</taxon>
        <taxon>Ecdysozoa</taxon>
        <taxon>Arthropoda</taxon>
        <taxon>Chelicerata</taxon>
        <taxon>Arachnida</taxon>
        <taxon>Acari</taxon>
        <taxon>Parasitiformes</taxon>
        <taxon>Ixodida</taxon>
        <taxon>Ixodoidea</taxon>
        <taxon>Ixodidae</taxon>
        <taxon>Ixodinae</taxon>
        <taxon>Ixodes</taxon>
    </lineage>
</organism>
<sequence length="330" mass="37359">MRQRLRYSHFGPRVRSLQELCQRSLVSTSSLYRWKQMTDSLPDGLRRSICVLSSEYFSGCSIDLYLHWIFTKNGQPSYRVRCSLDQQRYLAVRASVGTSTLRTDDDFWRWSRLNHANLLSILAVAVDGVKEKVFVITALPEDALERFVSQLSCKFLCVKERFLWKFLRQLCSVLRYIELEGLSVEDFDVCNVYLRQGDIMLNNTLTWKQKPRGASSLPGDLWKLLFGSACSQFLDEDQRTSSSVGLVLAQLVVLALAKNSAAAGQGGQAQERHNLHGVELAEAPLAYSDKFIRVLAELHIAPTLSLDVAEQRAADMVASLFEEDPLQCPL</sequence>
<dbReference type="EMBL" id="ABJB010617446">
    <property type="status" value="NOT_ANNOTATED_CDS"/>
    <property type="molecule type" value="Genomic_DNA"/>
</dbReference>
<reference evidence="1 3" key="1">
    <citation type="submission" date="2008-03" db="EMBL/GenBank/DDBJ databases">
        <title>Annotation of Ixodes scapularis.</title>
        <authorList>
            <consortium name="Ixodes scapularis Genome Project Consortium"/>
            <person name="Caler E."/>
            <person name="Hannick L.I."/>
            <person name="Bidwell S."/>
            <person name="Joardar V."/>
            <person name="Thiagarajan M."/>
            <person name="Amedeo P."/>
            <person name="Galinsky K.J."/>
            <person name="Schobel S."/>
            <person name="Inman J."/>
            <person name="Hostetler J."/>
            <person name="Miller J."/>
            <person name="Hammond M."/>
            <person name="Megy K."/>
            <person name="Lawson D."/>
            <person name="Kodira C."/>
            <person name="Sutton G."/>
            <person name="Meyer J."/>
            <person name="Hill C.A."/>
            <person name="Birren B."/>
            <person name="Nene V."/>
            <person name="Collins F."/>
            <person name="Alarcon-Chaidez F."/>
            <person name="Wikel S."/>
            <person name="Strausberg R."/>
        </authorList>
    </citation>
    <scope>NUCLEOTIDE SEQUENCE [LARGE SCALE GENOMIC DNA]</scope>
    <source>
        <strain evidence="3">Wikel</strain>
        <strain evidence="1">Wikel colony</strain>
    </source>
</reference>
<dbReference type="VEuPathDB" id="VectorBase:ISCI009828"/>
<dbReference type="Proteomes" id="UP000001555">
    <property type="component" value="Unassembled WGS sequence"/>
</dbReference>
<proteinExistence type="predicted"/>
<accession>B7Q3E8</accession>
<dbReference type="HOGENOM" id="CLU_842738_0_0_1"/>